<evidence type="ECO:0000313" key="8">
    <source>
        <dbReference type="Proteomes" id="UP000614915"/>
    </source>
</evidence>
<dbReference type="PANTHER" id="PTHR30055">
    <property type="entry name" value="HTH-TYPE TRANSCRIPTIONAL REGULATOR RUTR"/>
    <property type="match status" value="1"/>
</dbReference>
<dbReference type="Gene3D" id="1.10.357.10">
    <property type="entry name" value="Tetracycline Repressor, domain 2"/>
    <property type="match status" value="1"/>
</dbReference>
<dbReference type="EMBL" id="JADOTX010000001">
    <property type="protein sequence ID" value="MBG6064441.1"/>
    <property type="molecule type" value="Genomic_DNA"/>
</dbReference>
<feature type="DNA-binding region" description="H-T-H motif" evidence="4">
    <location>
        <begin position="29"/>
        <end position="48"/>
    </location>
</feature>
<evidence type="ECO:0000256" key="5">
    <source>
        <dbReference type="SAM" id="Phobius"/>
    </source>
</evidence>
<dbReference type="Gene3D" id="1.10.10.60">
    <property type="entry name" value="Homeodomain-like"/>
    <property type="match status" value="1"/>
</dbReference>
<evidence type="ECO:0000256" key="3">
    <source>
        <dbReference type="ARBA" id="ARBA00023163"/>
    </source>
</evidence>
<gene>
    <name evidence="7" type="ORF">IW248_000728</name>
</gene>
<evidence type="ECO:0000256" key="4">
    <source>
        <dbReference type="PROSITE-ProRule" id="PRU00335"/>
    </source>
</evidence>
<evidence type="ECO:0000256" key="1">
    <source>
        <dbReference type="ARBA" id="ARBA00023015"/>
    </source>
</evidence>
<evidence type="ECO:0000313" key="7">
    <source>
        <dbReference type="EMBL" id="MBG6064441.1"/>
    </source>
</evidence>
<dbReference type="PRINTS" id="PR00455">
    <property type="entry name" value="HTHTETR"/>
</dbReference>
<dbReference type="Pfam" id="PF17754">
    <property type="entry name" value="TetR_C_14"/>
    <property type="match status" value="1"/>
</dbReference>
<dbReference type="Pfam" id="PF00440">
    <property type="entry name" value="TetR_N"/>
    <property type="match status" value="1"/>
</dbReference>
<dbReference type="PANTHER" id="PTHR30055:SF238">
    <property type="entry name" value="MYCOFACTOCIN BIOSYNTHESIS TRANSCRIPTIONAL REGULATOR MFTR-RELATED"/>
    <property type="match status" value="1"/>
</dbReference>
<dbReference type="InterPro" id="IPR009057">
    <property type="entry name" value="Homeodomain-like_sf"/>
</dbReference>
<keyword evidence="3" id="KW-0804">Transcription</keyword>
<keyword evidence="5" id="KW-0472">Membrane</keyword>
<accession>A0ABS0JBS8</accession>
<protein>
    <submittedName>
        <fullName evidence="7">AcrR family transcriptional regulator</fullName>
    </submittedName>
</protein>
<comment type="caution">
    <text evidence="7">The sequence shown here is derived from an EMBL/GenBank/DDBJ whole genome shotgun (WGS) entry which is preliminary data.</text>
</comment>
<keyword evidence="2 4" id="KW-0238">DNA-binding</keyword>
<feature type="domain" description="HTH tetR-type" evidence="6">
    <location>
        <begin position="6"/>
        <end position="66"/>
    </location>
</feature>
<dbReference type="InterPro" id="IPR041347">
    <property type="entry name" value="MftR_C"/>
</dbReference>
<organism evidence="7 8">
    <name type="scientific">Micromonospora ureilytica</name>
    <dbReference type="NCBI Taxonomy" id="709868"/>
    <lineage>
        <taxon>Bacteria</taxon>
        <taxon>Bacillati</taxon>
        <taxon>Actinomycetota</taxon>
        <taxon>Actinomycetes</taxon>
        <taxon>Micromonosporales</taxon>
        <taxon>Micromonosporaceae</taxon>
        <taxon>Micromonospora</taxon>
    </lineage>
</organism>
<reference evidence="7 8" key="1">
    <citation type="submission" date="2020-11" db="EMBL/GenBank/DDBJ databases">
        <title>Sequencing the genomes of 1000 actinobacteria strains.</title>
        <authorList>
            <person name="Klenk H.-P."/>
        </authorList>
    </citation>
    <scope>NUCLEOTIDE SEQUENCE [LARGE SCALE GENOMIC DNA]</scope>
    <source>
        <strain evidence="7 8">DSM 101692</strain>
    </source>
</reference>
<dbReference type="InterPro" id="IPR050109">
    <property type="entry name" value="HTH-type_TetR-like_transc_reg"/>
</dbReference>
<name>A0ABS0JBS8_9ACTN</name>
<keyword evidence="5" id="KW-1133">Transmembrane helix</keyword>
<dbReference type="PROSITE" id="PS50977">
    <property type="entry name" value="HTH_TETR_2"/>
    <property type="match status" value="1"/>
</dbReference>
<dbReference type="InterPro" id="IPR001647">
    <property type="entry name" value="HTH_TetR"/>
</dbReference>
<evidence type="ECO:0000259" key="6">
    <source>
        <dbReference type="PROSITE" id="PS50977"/>
    </source>
</evidence>
<feature type="transmembrane region" description="Helical" evidence="5">
    <location>
        <begin position="143"/>
        <end position="164"/>
    </location>
</feature>
<sequence length="194" mass="21372">MRTRKRETRDRLRQVAMMMFRERGYEATTVREIAAAAGVSQMTFFRYFGSKEEVVFAGEHKSTVAAHLLARPADEPPVEKICNALIAGLLALSGEERQDLLERTRLVFATPALHAGYLQRQPDDQRMIVKALQAESAAGAPGMALWVLAGACVAAAATAVRFWVEADGSTDLVELVRQAFSDLREGFIIVDCVD</sequence>
<keyword evidence="5" id="KW-0812">Transmembrane</keyword>
<keyword evidence="1" id="KW-0805">Transcription regulation</keyword>
<evidence type="ECO:0000256" key="2">
    <source>
        <dbReference type="ARBA" id="ARBA00023125"/>
    </source>
</evidence>
<proteinExistence type="predicted"/>
<keyword evidence="8" id="KW-1185">Reference proteome</keyword>
<dbReference type="RefSeq" id="WP_196925633.1">
    <property type="nucleotide sequence ID" value="NZ_JADOTX010000001.1"/>
</dbReference>
<dbReference type="Proteomes" id="UP000614915">
    <property type="component" value="Unassembled WGS sequence"/>
</dbReference>
<dbReference type="SUPFAM" id="SSF46689">
    <property type="entry name" value="Homeodomain-like"/>
    <property type="match status" value="1"/>
</dbReference>